<dbReference type="RefSeq" id="WP_085193837.1">
    <property type="nucleotide sequence ID" value="NZ_JACKVI010000009.1"/>
</dbReference>
<dbReference type="CDD" id="cd00609">
    <property type="entry name" value="AAT_like"/>
    <property type="match status" value="1"/>
</dbReference>
<evidence type="ECO:0000256" key="3">
    <source>
        <dbReference type="ARBA" id="ARBA00022898"/>
    </source>
</evidence>
<comment type="caution">
    <text evidence="7">The sequence shown here is derived from an EMBL/GenBank/DDBJ whole genome shotgun (WGS) entry which is preliminary data.</text>
</comment>
<evidence type="ECO:0000313" key="8">
    <source>
        <dbReference type="Proteomes" id="UP000194000"/>
    </source>
</evidence>
<dbReference type="PANTHER" id="PTHR43525:SF2">
    <property type="entry name" value="CYSTATHIONINE BETA-LYASE-RELATED"/>
    <property type="match status" value="1"/>
</dbReference>
<dbReference type="InterPro" id="IPR015422">
    <property type="entry name" value="PyrdxlP-dep_Trfase_small"/>
</dbReference>
<feature type="domain" description="Aminotransferase class I/classII large" evidence="6">
    <location>
        <begin position="58"/>
        <end position="384"/>
    </location>
</feature>
<keyword evidence="7" id="KW-0808">Transferase</keyword>
<organism evidence="7 8">
    <name type="scientific">Mycobacterium fragae</name>
    <dbReference type="NCBI Taxonomy" id="1260918"/>
    <lineage>
        <taxon>Bacteria</taxon>
        <taxon>Bacillati</taxon>
        <taxon>Actinomycetota</taxon>
        <taxon>Actinomycetes</taxon>
        <taxon>Mycobacteriales</taxon>
        <taxon>Mycobacteriaceae</taxon>
        <taxon>Mycobacterium</taxon>
    </lineage>
</organism>
<dbReference type="Gene3D" id="3.40.640.10">
    <property type="entry name" value="Type I PLP-dependent aspartate aminotransferase-like (Major domain)"/>
    <property type="match status" value="1"/>
</dbReference>
<evidence type="ECO:0000256" key="5">
    <source>
        <dbReference type="ARBA" id="ARBA00037974"/>
    </source>
</evidence>
<dbReference type="InterPro" id="IPR004839">
    <property type="entry name" value="Aminotransferase_I/II_large"/>
</dbReference>
<accession>A0A1X1V6H0</accession>
<keyword evidence="8" id="KW-1185">Reference proteome</keyword>
<dbReference type="STRING" id="1260918.AWC06_06330"/>
<dbReference type="GO" id="GO:0008483">
    <property type="term" value="F:transaminase activity"/>
    <property type="evidence" value="ECO:0007669"/>
    <property type="project" value="UniProtKB-KW"/>
</dbReference>
<evidence type="ECO:0000256" key="1">
    <source>
        <dbReference type="ARBA" id="ARBA00001933"/>
    </source>
</evidence>
<evidence type="ECO:0000256" key="2">
    <source>
        <dbReference type="ARBA" id="ARBA00012224"/>
    </source>
</evidence>
<dbReference type="GO" id="GO:0030170">
    <property type="term" value="F:pyridoxal phosphate binding"/>
    <property type="evidence" value="ECO:0007669"/>
    <property type="project" value="InterPro"/>
</dbReference>
<name>A0A1X1V6H0_9MYCO</name>
<dbReference type="Gene3D" id="3.90.1150.10">
    <property type="entry name" value="Aspartate Aminotransferase, domain 1"/>
    <property type="match status" value="1"/>
</dbReference>
<keyword evidence="7" id="KW-0032">Aminotransferase</keyword>
<keyword evidence="3" id="KW-0663">Pyridoxal phosphate</keyword>
<dbReference type="Pfam" id="PF00155">
    <property type="entry name" value="Aminotran_1_2"/>
    <property type="match status" value="1"/>
</dbReference>
<evidence type="ECO:0000313" key="7">
    <source>
        <dbReference type="EMBL" id="ORV64674.1"/>
    </source>
</evidence>
<dbReference type="InterPro" id="IPR015424">
    <property type="entry name" value="PyrdxlP-dep_Trfase"/>
</dbReference>
<dbReference type="Proteomes" id="UP000194000">
    <property type="component" value="Unassembled WGS sequence"/>
</dbReference>
<comment type="similarity">
    <text evidence="5">Belongs to the class-II pyridoxal-phosphate-dependent aminotransferase family. MalY/PatB cystathionine beta-lyase subfamily.</text>
</comment>
<keyword evidence="4" id="KW-0456">Lyase</keyword>
<protein>
    <recommendedName>
        <fullName evidence="2">cysteine-S-conjugate beta-lyase</fullName>
        <ecNumber evidence="2">4.4.1.13</ecNumber>
    </recommendedName>
</protein>
<sequence>MCRQTTDVNFDRLTEDQLRQRKTIKWNFFEPDVLPLWIAEMDFPTAPPVAAGIRACVANEEFGYPPVGEDVLPRVTADWCRRRYGWHVQPEWVRVVPDVLKGMEVVVNFLTRPESPVVLPVPAYMPFFDVLRVTGRQRVEIPMPQDDSGRYVMDLDALDSAFASGAGSVILCNPNNPLGTAFTAEELRAIVDIAARHNARVIADEIHAPLVYERAHAAAASVSAAAADTVITLLSASKGWNLPGLMCAQVVLSNSRDVDEWDRINMLHKMGASTVGIRANIAAYDGGAGWLDEVLGYLQANRDHLARTLPEAIPGVKLNSPEATYMSWVDFRALELPVEPAEYLFSKAKVALSPGIPFGATVGSGFARLNFATTRRILDRAIEAMAAAVPARA</sequence>
<gene>
    <name evidence="7" type="ORF">AWC06_06330</name>
</gene>
<dbReference type="InterPro" id="IPR015421">
    <property type="entry name" value="PyrdxlP-dep_Trfase_major"/>
</dbReference>
<dbReference type="SUPFAM" id="SSF53383">
    <property type="entry name" value="PLP-dependent transferases"/>
    <property type="match status" value="1"/>
</dbReference>
<dbReference type="PANTHER" id="PTHR43525">
    <property type="entry name" value="PROTEIN MALY"/>
    <property type="match status" value="1"/>
</dbReference>
<dbReference type="AlphaFoldDB" id="A0A1X1V6H0"/>
<dbReference type="GO" id="GO:0047804">
    <property type="term" value="F:cysteine-S-conjugate beta-lyase activity"/>
    <property type="evidence" value="ECO:0007669"/>
    <property type="project" value="UniProtKB-EC"/>
</dbReference>
<evidence type="ECO:0000256" key="4">
    <source>
        <dbReference type="ARBA" id="ARBA00023239"/>
    </source>
</evidence>
<comment type="cofactor">
    <cofactor evidence="1">
        <name>pyridoxal 5'-phosphate</name>
        <dbReference type="ChEBI" id="CHEBI:597326"/>
    </cofactor>
</comment>
<dbReference type="EMBL" id="LQOW01000003">
    <property type="protein sequence ID" value="ORV64674.1"/>
    <property type="molecule type" value="Genomic_DNA"/>
</dbReference>
<dbReference type="OrthoDB" id="3224382at2"/>
<reference evidence="7 8" key="1">
    <citation type="submission" date="2016-01" db="EMBL/GenBank/DDBJ databases">
        <title>The new phylogeny of the genus Mycobacterium.</title>
        <authorList>
            <person name="Tarcisio F."/>
            <person name="Conor M."/>
            <person name="Antonella G."/>
            <person name="Elisabetta G."/>
            <person name="Giulia F.S."/>
            <person name="Sara T."/>
            <person name="Anna F."/>
            <person name="Clotilde B."/>
            <person name="Roberto B."/>
            <person name="Veronica D.S."/>
            <person name="Fabio R."/>
            <person name="Monica P."/>
            <person name="Olivier J."/>
            <person name="Enrico T."/>
            <person name="Nicola S."/>
        </authorList>
    </citation>
    <scope>NUCLEOTIDE SEQUENCE [LARGE SCALE GENOMIC DNA]</scope>
    <source>
        <strain evidence="7 8">DSM 45731</strain>
    </source>
</reference>
<evidence type="ECO:0000259" key="6">
    <source>
        <dbReference type="Pfam" id="PF00155"/>
    </source>
</evidence>
<proteinExistence type="inferred from homology"/>
<dbReference type="EC" id="4.4.1.13" evidence="2"/>
<dbReference type="InterPro" id="IPR051798">
    <property type="entry name" value="Class-II_PLP-Dep_Aminotrans"/>
</dbReference>